<evidence type="ECO:0000313" key="1">
    <source>
        <dbReference type="EMBL" id="GFO05568.1"/>
    </source>
</evidence>
<name>A0AAV4AFM0_9GAST</name>
<evidence type="ECO:0000313" key="2">
    <source>
        <dbReference type="Proteomes" id="UP000735302"/>
    </source>
</evidence>
<dbReference type="AlphaFoldDB" id="A0AAV4AFM0"/>
<dbReference type="EMBL" id="BLXT01003749">
    <property type="protein sequence ID" value="GFO05568.1"/>
    <property type="molecule type" value="Genomic_DNA"/>
</dbReference>
<sequence length="77" mass="8566">MRIRMQLPMRIRMKTLPWGGGNLTTQNQSKQGSLTGNISNIRGNTLGRLRAEVPLQEVLRTLNGGDQTTKNAMNSRS</sequence>
<organism evidence="1 2">
    <name type="scientific">Plakobranchus ocellatus</name>
    <dbReference type="NCBI Taxonomy" id="259542"/>
    <lineage>
        <taxon>Eukaryota</taxon>
        <taxon>Metazoa</taxon>
        <taxon>Spiralia</taxon>
        <taxon>Lophotrochozoa</taxon>
        <taxon>Mollusca</taxon>
        <taxon>Gastropoda</taxon>
        <taxon>Heterobranchia</taxon>
        <taxon>Euthyneura</taxon>
        <taxon>Panpulmonata</taxon>
        <taxon>Sacoglossa</taxon>
        <taxon>Placobranchoidea</taxon>
        <taxon>Plakobranchidae</taxon>
        <taxon>Plakobranchus</taxon>
    </lineage>
</organism>
<gene>
    <name evidence="1" type="ORF">PoB_003207300</name>
</gene>
<comment type="caution">
    <text evidence="1">The sequence shown here is derived from an EMBL/GenBank/DDBJ whole genome shotgun (WGS) entry which is preliminary data.</text>
</comment>
<proteinExistence type="predicted"/>
<reference evidence="1 2" key="1">
    <citation type="journal article" date="2021" name="Elife">
        <title>Chloroplast acquisition without the gene transfer in kleptoplastic sea slugs, Plakobranchus ocellatus.</title>
        <authorList>
            <person name="Maeda T."/>
            <person name="Takahashi S."/>
            <person name="Yoshida T."/>
            <person name="Shimamura S."/>
            <person name="Takaki Y."/>
            <person name="Nagai Y."/>
            <person name="Toyoda A."/>
            <person name="Suzuki Y."/>
            <person name="Arimoto A."/>
            <person name="Ishii H."/>
            <person name="Satoh N."/>
            <person name="Nishiyama T."/>
            <person name="Hasebe M."/>
            <person name="Maruyama T."/>
            <person name="Minagawa J."/>
            <person name="Obokata J."/>
            <person name="Shigenobu S."/>
        </authorList>
    </citation>
    <scope>NUCLEOTIDE SEQUENCE [LARGE SCALE GENOMIC DNA]</scope>
</reference>
<protein>
    <submittedName>
        <fullName evidence="1">Uncharacterized protein</fullName>
    </submittedName>
</protein>
<keyword evidence="2" id="KW-1185">Reference proteome</keyword>
<accession>A0AAV4AFM0</accession>
<dbReference type="Proteomes" id="UP000735302">
    <property type="component" value="Unassembled WGS sequence"/>
</dbReference>